<dbReference type="AlphaFoldDB" id="A0A1G8SBB9"/>
<dbReference type="Proteomes" id="UP000199340">
    <property type="component" value="Unassembled WGS sequence"/>
</dbReference>
<organism evidence="1 2">
    <name type="scientific">Lutimaribacter saemankumensis</name>
    <dbReference type="NCBI Taxonomy" id="490829"/>
    <lineage>
        <taxon>Bacteria</taxon>
        <taxon>Pseudomonadati</taxon>
        <taxon>Pseudomonadota</taxon>
        <taxon>Alphaproteobacteria</taxon>
        <taxon>Rhodobacterales</taxon>
        <taxon>Roseobacteraceae</taxon>
        <taxon>Lutimaribacter</taxon>
    </lineage>
</organism>
<dbReference type="RefSeq" id="WP_139170556.1">
    <property type="nucleotide sequence ID" value="NZ_FNEB01000011.1"/>
</dbReference>
<protein>
    <submittedName>
        <fullName evidence="1">Uncharacterized protein</fullName>
    </submittedName>
</protein>
<sequence length="97" mass="11176">MHNQLNAHRRMLFQAYRRFLAADRAWQTAQSAALTWLPAGVTEKTALIGNPGSRMRQLYQKRNRALARLELTRAEFKKAQLRLSRRSVMVVRLIAAG</sequence>
<reference evidence="1 2" key="1">
    <citation type="submission" date="2016-10" db="EMBL/GenBank/DDBJ databases">
        <authorList>
            <person name="de Groot N.N."/>
        </authorList>
    </citation>
    <scope>NUCLEOTIDE SEQUENCE [LARGE SCALE GENOMIC DNA]</scope>
    <source>
        <strain evidence="1 2">DSM 28010</strain>
    </source>
</reference>
<evidence type="ECO:0000313" key="1">
    <source>
        <dbReference type="EMBL" id="SDJ26483.1"/>
    </source>
</evidence>
<dbReference type="OrthoDB" id="7866726at2"/>
<accession>A0A1G8SBB9</accession>
<dbReference type="EMBL" id="FNEB01000011">
    <property type="protein sequence ID" value="SDJ26483.1"/>
    <property type="molecule type" value="Genomic_DNA"/>
</dbReference>
<name>A0A1G8SBB9_9RHOB</name>
<keyword evidence="2" id="KW-1185">Reference proteome</keyword>
<dbReference type="STRING" id="490829.SAMN05421850_11114"/>
<proteinExistence type="predicted"/>
<gene>
    <name evidence="1" type="ORF">SAMN05421850_11114</name>
</gene>
<evidence type="ECO:0000313" key="2">
    <source>
        <dbReference type="Proteomes" id="UP000199340"/>
    </source>
</evidence>